<evidence type="ECO:0000256" key="1">
    <source>
        <dbReference type="ARBA" id="ARBA00006484"/>
    </source>
</evidence>
<gene>
    <name evidence="3" type="ORF">ACFPZN_25460</name>
</gene>
<comment type="similarity">
    <text evidence="1">Belongs to the short-chain dehydrogenases/reductases (SDR) family.</text>
</comment>
<protein>
    <submittedName>
        <fullName evidence="3">SDR family oxidoreductase</fullName>
    </submittedName>
</protein>
<organism evidence="3 4">
    <name type="scientific">Actinomadura rugatobispora</name>
    <dbReference type="NCBI Taxonomy" id="1994"/>
    <lineage>
        <taxon>Bacteria</taxon>
        <taxon>Bacillati</taxon>
        <taxon>Actinomycetota</taxon>
        <taxon>Actinomycetes</taxon>
        <taxon>Streptosporangiales</taxon>
        <taxon>Thermomonosporaceae</taxon>
        <taxon>Actinomadura</taxon>
    </lineage>
</organism>
<evidence type="ECO:0000313" key="3">
    <source>
        <dbReference type="EMBL" id="MFC5748977.1"/>
    </source>
</evidence>
<dbReference type="Pfam" id="PF13561">
    <property type="entry name" value="adh_short_C2"/>
    <property type="match status" value="1"/>
</dbReference>
<dbReference type="RefSeq" id="WP_378284678.1">
    <property type="nucleotide sequence ID" value="NZ_JBHSON010000037.1"/>
</dbReference>
<dbReference type="EMBL" id="JBHSON010000037">
    <property type="protein sequence ID" value="MFC5748977.1"/>
    <property type="molecule type" value="Genomic_DNA"/>
</dbReference>
<dbReference type="InterPro" id="IPR002347">
    <property type="entry name" value="SDR_fam"/>
</dbReference>
<dbReference type="Gene3D" id="3.40.50.720">
    <property type="entry name" value="NAD(P)-binding Rossmann-like Domain"/>
    <property type="match status" value="1"/>
</dbReference>
<proteinExistence type="inferred from homology"/>
<evidence type="ECO:0000256" key="2">
    <source>
        <dbReference type="ARBA" id="ARBA00023002"/>
    </source>
</evidence>
<sequence>MPDEVIVTVGVGGMGSAITRRVASGSRVLLADYDQELLARVHAELEGDGYQVTSAVVDVSSHGSVTDLAQSAADLGPVSHLIHTAGLSAAKSGAAAILKVDLAGVAFSVEEFGKVIAPGGSGVVIASMAGTLAAPRLTPEMERALTLTRADELLSLPFLNSDLVRAPTDAYLVSKRANQLRMAAAALAWGRRGARINSISPGIISTPQGRDELAGDSGASMRRMIDGSPAGRMGTSGDIAAAAAFLLGPDADFITGTDLLIDGGAAAAIRLGAIQPTQSR</sequence>
<dbReference type="PRINTS" id="PR00081">
    <property type="entry name" value="GDHRDH"/>
</dbReference>
<evidence type="ECO:0000313" key="4">
    <source>
        <dbReference type="Proteomes" id="UP001596074"/>
    </source>
</evidence>
<accession>A0ABW1A2S8</accession>
<keyword evidence="2" id="KW-0560">Oxidoreductase</keyword>
<dbReference type="Proteomes" id="UP001596074">
    <property type="component" value="Unassembled WGS sequence"/>
</dbReference>
<dbReference type="Pfam" id="PF00106">
    <property type="entry name" value="adh_short"/>
    <property type="match status" value="1"/>
</dbReference>
<name>A0ABW1A2S8_9ACTN</name>
<comment type="caution">
    <text evidence="3">The sequence shown here is derived from an EMBL/GenBank/DDBJ whole genome shotgun (WGS) entry which is preliminary data.</text>
</comment>
<dbReference type="SUPFAM" id="SSF51735">
    <property type="entry name" value="NAD(P)-binding Rossmann-fold domains"/>
    <property type="match status" value="1"/>
</dbReference>
<keyword evidence="4" id="KW-1185">Reference proteome</keyword>
<dbReference type="InterPro" id="IPR036291">
    <property type="entry name" value="NAD(P)-bd_dom_sf"/>
</dbReference>
<reference evidence="4" key="1">
    <citation type="journal article" date="2019" name="Int. J. Syst. Evol. Microbiol.">
        <title>The Global Catalogue of Microorganisms (GCM) 10K type strain sequencing project: providing services to taxonomists for standard genome sequencing and annotation.</title>
        <authorList>
            <consortium name="The Broad Institute Genomics Platform"/>
            <consortium name="The Broad Institute Genome Sequencing Center for Infectious Disease"/>
            <person name="Wu L."/>
            <person name="Ma J."/>
        </authorList>
    </citation>
    <scope>NUCLEOTIDE SEQUENCE [LARGE SCALE GENOMIC DNA]</scope>
    <source>
        <strain evidence="4">KCTC 42087</strain>
    </source>
</reference>
<dbReference type="NCBIfam" id="NF005395">
    <property type="entry name" value="PRK06940.1"/>
    <property type="match status" value="1"/>
</dbReference>
<dbReference type="PANTHER" id="PTHR42760">
    <property type="entry name" value="SHORT-CHAIN DEHYDROGENASES/REDUCTASES FAMILY MEMBER"/>
    <property type="match status" value="1"/>
</dbReference>
<dbReference type="PANTHER" id="PTHR42760:SF115">
    <property type="entry name" value="3-OXOACYL-[ACYL-CARRIER-PROTEIN] REDUCTASE FABG"/>
    <property type="match status" value="1"/>
</dbReference>